<evidence type="ECO:0000313" key="1">
    <source>
        <dbReference type="EMBL" id="KAJ3533469.1"/>
    </source>
</evidence>
<protein>
    <submittedName>
        <fullName evidence="1">Uncharacterized protein</fullName>
    </submittedName>
</protein>
<reference evidence="1" key="1">
    <citation type="submission" date="2022-08" db="EMBL/GenBank/DDBJ databases">
        <title>Genome Sequence of Fusarium decemcellulare.</title>
        <authorList>
            <person name="Buettner E."/>
        </authorList>
    </citation>
    <scope>NUCLEOTIDE SEQUENCE</scope>
    <source>
        <strain evidence="1">Babe19</strain>
    </source>
</reference>
<organism evidence="1 2">
    <name type="scientific">Fusarium decemcellulare</name>
    <dbReference type="NCBI Taxonomy" id="57161"/>
    <lineage>
        <taxon>Eukaryota</taxon>
        <taxon>Fungi</taxon>
        <taxon>Dikarya</taxon>
        <taxon>Ascomycota</taxon>
        <taxon>Pezizomycotina</taxon>
        <taxon>Sordariomycetes</taxon>
        <taxon>Hypocreomycetidae</taxon>
        <taxon>Hypocreales</taxon>
        <taxon>Nectriaceae</taxon>
        <taxon>Fusarium</taxon>
        <taxon>Fusarium decemcellulare species complex</taxon>
    </lineage>
</organism>
<dbReference type="Proteomes" id="UP001148629">
    <property type="component" value="Unassembled WGS sequence"/>
</dbReference>
<evidence type="ECO:0000313" key="2">
    <source>
        <dbReference type="Proteomes" id="UP001148629"/>
    </source>
</evidence>
<accession>A0ACC1S762</accession>
<gene>
    <name evidence="1" type="ORF">NM208_g7973</name>
</gene>
<dbReference type="EMBL" id="JANRMS010000866">
    <property type="protein sequence ID" value="KAJ3533469.1"/>
    <property type="molecule type" value="Genomic_DNA"/>
</dbReference>
<keyword evidence="2" id="KW-1185">Reference proteome</keyword>
<comment type="caution">
    <text evidence="1">The sequence shown here is derived from an EMBL/GenBank/DDBJ whole genome shotgun (WGS) entry which is preliminary data.</text>
</comment>
<sequence length="138" mass="14780">MANIIKSALPTHLKPNAGSDDQVFERRHGKTRSHMGQSVKGDLVYHGRCFSHGEPPPASPEEQMGQSCLPLAPSMAVTEHSQVAAVKTGPCSYVSSLQLLGECRGLCDGDSQSPGDLSSLIASFRLPFPSLQHQTLQL</sequence>
<proteinExistence type="predicted"/>
<name>A0ACC1S762_9HYPO</name>